<evidence type="ECO:0000313" key="2">
    <source>
        <dbReference type="Proteomes" id="UP001592582"/>
    </source>
</evidence>
<dbReference type="NCBIfam" id="NF004805">
    <property type="entry name" value="PRK06153.1-4"/>
    <property type="match status" value="1"/>
</dbReference>
<dbReference type="Proteomes" id="UP001592582">
    <property type="component" value="Unassembled WGS sequence"/>
</dbReference>
<dbReference type="InterPro" id="IPR035985">
    <property type="entry name" value="Ubiquitin-activating_enz"/>
</dbReference>
<dbReference type="CDD" id="cd01483">
    <property type="entry name" value="E1_enzyme_family"/>
    <property type="match status" value="1"/>
</dbReference>
<keyword evidence="2" id="KW-1185">Reference proteome</keyword>
<dbReference type="GO" id="GO:0016779">
    <property type="term" value="F:nucleotidyltransferase activity"/>
    <property type="evidence" value="ECO:0007669"/>
    <property type="project" value="UniProtKB-KW"/>
</dbReference>
<proteinExistence type="predicted"/>
<dbReference type="SUPFAM" id="SSF69572">
    <property type="entry name" value="Activating enzymes of the ubiquitin-like proteins"/>
    <property type="match status" value="1"/>
</dbReference>
<dbReference type="NCBIfam" id="NF004804">
    <property type="entry name" value="PRK06153.1-3"/>
    <property type="match status" value="1"/>
</dbReference>
<dbReference type="EMBL" id="JBHEZX010000021">
    <property type="protein sequence ID" value="MFC1414147.1"/>
    <property type="molecule type" value="Genomic_DNA"/>
</dbReference>
<dbReference type="Pfam" id="PF20590">
    <property type="entry name" value="DUF6791"/>
    <property type="match status" value="1"/>
</dbReference>
<dbReference type="InterPro" id="IPR046741">
    <property type="entry name" value="DUF6791"/>
</dbReference>
<protein>
    <submittedName>
        <fullName evidence="1">ThiF family adenylyltransferase</fullName>
    </submittedName>
</protein>
<reference evidence="1 2" key="1">
    <citation type="submission" date="2024-09" db="EMBL/GenBank/DDBJ databases">
        <authorList>
            <person name="Lee S.D."/>
        </authorList>
    </citation>
    <scope>NUCLEOTIDE SEQUENCE [LARGE SCALE GENOMIC DNA]</scope>
    <source>
        <strain evidence="1 2">N1-1</strain>
    </source>
</reference>
<accession>A0ABV6VK71</accession>
<gene>
    <name evidence="1" type="ORF">ACEZDG_33295</name>
</gene>
<comment type="caution">
    <text evidence="1">The sequence shown here is derived from an EMBL/GenBank/DDBJ whole genome shotgun (WGS) entry which is preliminary data.</text>
</comment>
<organism evidence="1 2">
    <name type="scientific">Streptacidiphilus alkalitolerans</name>
    <dbReference type="NCBI Taxonomy" id="3342712"/>
    <lineage>
        <taxon>Bacteria</taxon>
        <taxon>Bacillati</taxon>
        <taxon>Actinomycetota</taxon>
        <taxon>Actinomycetes</taxon>
        <taxon>Kitasatosporales</taxon>
        <taxon>Streptomycetaceae</taxon>
        <taxon>Streptacidiphilus</taxon>
    </lineage>
</organism>
<keyword evidence="1" id="KW-0808">Transferase</keyword>
<sequence>MSTQLTSRSPDLKRLQDEGYEIEVKAGHLVLGHVPYVAQDQTVRYGSLVSTLDLQGDVTCAPGTHVVQFSGSTPCDHTGRPLDQIINSSDHLVLAKGLEVDFTFSSKPASGAYPDYYEKMATYAAILASQARVLDPEATAQTFRVVPCSAEESVFLYLDTASSRAGISAVSSRLERGNVAIVGLGGTGSYILDLVAKTPVPQIHLFDGDRFLQHNAFRSPGAPSCEELDGAPLKVTYFAGLYSQMRRGIVPHGAYLDETNVEELRAMDFVFLALDQGAAKKFVVAKLEEYGIAFIDVGMGVNETDGALSGLLRVTTSTPDQRDHVHAGNLIPFGAGDEHNEYARNIQIADLNSLNATLAVIKWKKLLGFYADLEHEHHSVYQIDGNVLTNEHLT</sequence>
<dbReference type="InterPro" id="IPR000594">
    <property type="entry name" value="ThiF_NAD_FAD-bd"/>
</dbReference>
<dbReference type="Pfam" id="PF00899">
    <property type="entry name" value="ThiF"/>
    <property type="match status" value="1"/>
</dbReference>
<keyword evidence="1" id="KW-0548">Nucleotidyltransferase</keyword>
<dbReference type="Gene3D" id="3.40.50.720">
    <property type="entry name" value="NAD(P)-binding Rossmann-like Domain"/>
    <property type="match status" value="1"/>
</dbReference>
<name>A0ABV6VK71_9ACTN</name>
<evidence type="ECO:0000313" key="1">
    <source>
        <dbReference type="EMBL" id="MFC1414147.1"/>
    </source>
</evidence>